<dbReference type="RefSeq" id="WP_233203041.1">
    <property type="nucleotide sequence ID" value="NZ_CP062178.1"/>
</dbReference>
<dbReference type="AlphaFoldDB" id="A0A2P5KDH8"/>
<dbReference type="InterPro" id="IPR050071">
    <property type="entry name" value="Dehydroquinate_synthase"/>
</dbReference>
<name>A0A2P5KDH8_9BURK</name>
<dbReference type="PANTHER" id="PTHR43622:SF7">
    <property type="entry name" value="3-DEHYDROQUINATE SYNTHASE, CHLOROPLASTIC"/>
    <property type="match status" value="1"/>
</dbReference>
<dbReference type="GO" id="GO:0009073">
    <property type="term" value="P:aromatic amino acid family biosynthetic process"/>
    <property type="evidence" value="ECO:0007669"/>
    <property type="project" value="UniProtKB-KW"/>
</dbReference>
<protein>
    <submittedName>
        <fullName evidence="9">3-dehydroquinate synthase</fullName>
    </submittedName>
</protein>
<evidence type="ECO:0000256" key="2">
    <source>
        <dbReference type="ARBA" id="ARBA00022605"/>
    </source>
</evidence>
<dbReference type="Proteomes" id="UP000243096">
    <property type="component" value="Unassembled WGS sequence"/>
</dbReference>
<dbReference type="CDD" id="cd08198">
    <property type="entry name" value="DHQS-like"/>
    <property type="match status" value="1"/>
</dbReference>
<dbReference type="Pfam" id="PF24621">
    <property type="entry name" value="DHQS_C"/>
    <property type="match status" value="1"/>
</dbReference>
<keyword evidence="2" id="KW-0028">Amino-acid biosynthesis</keyword>
<dbReference type="NCBIfam" id="NF004852">
    <property type="entry name" value="PRK06203.1"/>
    <property type="match status" value="1"/>
</dbReference>
<sequence length="426" mass="47171">MQCLSESMKEDGPVDENSSVHAVDTDSVMQRFNVPFEYPVYFSRGVFSDPHNLTLQRAICRLEPHRRHRFVAVVDAGLANANPAIVQALQAYALRHADTLELVDAPRVLAGGEQLKHEPDAVRALQQWLHDQHIDRHACLVALGGGAVLDAVGYAAATTHRGVRLIRLPTTVLAQNDAGIGVKTAINAFGVKNFLGTFTPPFAVINDFDFIATLPARHCIAGMAEAVKVAAIRDRTFFDWLTAHASALANFEPNAMQWMIRRCAELHLQHISQGGDPFESGSARPLDFGHWAAHKLETLSAHTLMHGEAVAIGLALDTRYAVTIGLLEMPALTAMYTLLNRLGFRLWHDALDARDQSGRRRVLDGLTEFREHLGGELNVTLIKQIGKSVEVHATDEREVNAAIDWLQEQDRNRLHIGRKEVHCEMV</sequence>
<evidence type="ECO:0000259" key="7">
    <source>
        <dbReference type="Pfam" id="PF01761"/>
    </source>
</evidence>
<dbReference type="Gene3D" id="3.40.50.1970">
    <property type="match status" value="1"/>
</dbReference>
<feature type="domain" description="3-dehydroquinate synthase C-terminal" evidence="8">
    <location>
        <begin position="222"/>
        <end position="353"/>
    </location>
</feature>
<evidence type="ECO:0000313" key="9">
    <source>
        <dbReference type="EMBL" id="PPB84763.1"/>
    </source>
</evidence>
<comment type="cofactor">
    <cofactor evidence="1">
        <name>NAD(+)</name>
        <dbReference type="ChEBI" id="CHEBI:57540"/>
    </cofactor>
</comment>
<feature type="domain" description="3-dehydroquinate synthase N-terminal" evidence="7">
    <location>
        <begin position="109"/>
        <end position="219"/>
    </location>
</feature>
<evidence type="ECO:0000313" key="10">
    <source>
        <dbReference type="Proteomes" id="UP000243096"/>
    </source>
</evidence>
<dbReference type="InterPro" id="IPR056179">
    <property type="entry name" value="DHQS_C"/>
</dbReference>
<dbReference type="GO" id="GO:0008652">
    <property type="term" value="P:amino acid biosynthetic process"/>
    <property type="evidence" value="ECO:0007669"/>
    <property type="project" value="UniProtKB-KW"/>
</dbReference>
<dbReference type="SUPFAM" id="SSF56796">
    <property type="entry name" value="Dehydroquinate synthase-like"/>
    <property type="match status" value="1"/>
</dbReference>
<evidence type="ECO:0000256" key="3">
    <source>
        <dbReference type="ARBA" id="ARBA00023027"/>
    </source>
</evidence>
<keyword evidence="10" id="KW-1185">Reference proteome</keyword>
<evidence type="ECO:0000256" key="6">
    <source>
        <dbReference type="SAM" id="MobiDB-lite"/>
    </source>
</evidence>
<dbReference type="PANTHER" id="PTHR43622">
    <property type="entry name" value="3-DEHYDROQUINATE SYNTHASE"/>
    <property type="match status" value="1"/>
</dbReference>
<keyword evidence="4" id="KW-0057">Aromatic amino acid biosynthesis</keyword>
<comment type="caution">
    <text evidence="9">The sequence shown here is derived from an EMBL/GenBank/DDBJ whole genome shotgun (WGS) entry which is preliminary data.</text>
</comment>
<dbReference type="Gene3D" id="1.20.1090.10">
    <property type="entry name" value="Dehydroquinate synthase-like - alpha domain"/>
    <property type="match status" value="1"/>
</dbReference>
<organism evidence="9 10">
    <name type="scientific">Mycetohabitans endofungorum</name>
    <dbReference type="NCBI Taxonomy" id="417203"/>
    <lineage>
        <taxon>Bacteria</taxon>
        <taxon>Pseudomonadati</taxon>
        <taxon>Pseudomonadota</taxon>
        <taxon>Betaproteobacteria</taxon>
        <taxon>Burkholderiales</taxon>
        <taxon>Burkholderiaceae</taxon>
        <taxon>Mycetohabitans</taxon>
    </lineage>
</organism>
<feature type="region of interest" description="Disordered" evidence="6">
    <location>
        <begin position="1"/>
        <end position="21"/>
    </location>
</feature>
<dbReference type="GO" id="GO:0003856">
    <property type="term" value="F:3-dehydroquinate synthase activity"/>
    <property type="evidence" value="ECO:0007669"/>
    <property type="project" value="TreeGrafter"/>
</dbReference>
<dbReference type="EMBL" id="PRDW01000002">
    <property type="protein sequence ID" value="PPB84763.1"/>
    <property type="molecule type" value="Genomic_DNA"/>
</dbReference>
<evidence type="ECO:0000259" key="8">
    <source>
        <dbReference type="Pfam" id="PF24621"/>
    </source>
</evidence>
<accession>A0A2P5KDH8</accession>
<evidence type="ECO:0000256" key="4">
    <source>
        <dbReference type="ARBA" id="ARBA00023141"/>
    </source>
</evidence>
<dbReference type="InterPro" id="IPR030960">
    <property type="entry name" value="DHQS/DOIS_N"/>
</dbReference>
<evidence type="ECO:0000256" key="5">
    <source>
        <dbReference type="ARBA" id="ARBA00023239"/>
    </source>
</evidence>
<dbReference type="Pfam" id="PF01761">
    <property type="entry name" value="DHQ_synthase"/>
    <property type="match status" value="1"/>
</dbReference>
<gene>
    <name evidence="9" type="ORF">B0O95_102164</name>
</gene>
<proteinExistence type="predicted"/>
<keyword evidence="3" id="KW-0520">NAD</keyword>
<reference evidence="9 10" key="1">
    <citation type="submission" date="2018-01" db="EMBL/GenBank/DDBJ databases">
        <title>Genomic Encyclopedia of Type Strains, Phase III (KMG-III): the genomes of soil and plant-associated and newly described type strains.</title>
        <authorList>
            <person name="Whitman W."/>
        </authorList>
    </citation>
    <scope>NUCLEOTIDE SEQUENCE [LARGE SCALE GENOMIC DNA]</scope>
    <source>
        <strain evidence="9 10">HKI456</strain>
    </source>
</reference>
<keyword evidence="5" id="KW-0456">Lyase</keyword>
<evidence type="ECO:0000256" key="1">
    <source>
        <dbReference type="ARBA" id="ARBA00001911"/>
    </source>
</evidence>